<gene>
    <name evidence="6" type="ORF">AKO1_015578</name>
</gene>
<dbReference type="Proteomes" id="UP001431209">
    <property type="component" value="Unassembled WGS sequence"/>
</dbReference>
<comment type="similarity">
    <text evidence="1 5">Belongs to the GPN-loop GTPase family.</text>
</comment>
<keyword evidence="7" id="KW-1185">Reference proteome</keyword>
<dbReference type="FunFam" id="3.40.50.300:FF:000338">
    <property type="entry name" value="GPN-loop GTPase 2"/>
    <property type="match status" value="1"/>
</dbReference>
<reference evidence="6 7" key="1">
    <citation type="submission" date="2024-03" db="EMBL/GenBank/DDBJ databases">
        <title>The Acrasis kona genome and developmental transcriptomes reveal deep origins of eukaryotic multicellular pathways.</title>
        <authorList>
            <person name="Sheikh S."/>
            <person name="Fu C.-J."/>
            <person name="Brown M.W."/>
            <person name="Baldauf S.L."/>
        </authorList>
    </citation>
    <scope>NUCLEOTIDE SEQUENCE [LARGE SCALE GENOMIC DNA]</scope>
    <source>
        <strain evidence="6 7">ATCC MYA-3509</strain>
    </source>
</reference>
<comment type="caution">
    <text evidence="6">The sequence shown here is derived from an EMBL/GenBank/DDBJ whole genome shotgun (WGS) entry which is preliminary data.</text>
</comment>
<protein>
    <recommendedName>
        <fullName evidence="5">GPN-loop GTPase 2</fullName>
    </recommendedName>
</protein>
<dbReference type="AlphaFoldDB" id="A0AAW2ZI43"/>
<dbReference type="PANTHER" id="PTHR21231">
    <property type="entry name" value="XPA-BINDING PROTEIN 1-RELATED"/>
    <property type="match status" value="1"/>
</dbReference>
<evidence type="ECO:0000313" key="6">
    <source>
        <dbReference type="EMBL" id="KAL0488406.1"/>
    </source>
</evidence>
<dbReference type="GO" id="GO:0003924">
    <property type="term" value="F:GTPase activity"/>
    <property type="evidence" value="ECO:0007669"/>
    <property type="project" value="TreeGrafter"/>
</dbReference>
<evidence type="ECO:0000256" key="5">
    <source>
        <dbReference type="RuleBase" id="RU365059"/>
    </source>
</evidence>
<keyword evidence="2 5" id="KW-0547">Nucleotide-binding</keyword>
<dbReference type="Gene3D" id="3.40.50.300">
    <property type="entry name" value="P-loop containing nucleotide triphosphate hydrolases"/>
    <property type="match status" value="1"/>
</dbReference>
<comment type="subunit">
    <text evidence="5">Binds to RNA polymerase II (RNAPII).</text>
</comment>
<dbReference type="EMBL" id="JAOPGA020001436">
    <property type="protein sequence ID" value="KAL0488406.1"/>
    <property type="molecule type" value="Genomic_DNA"/>
</dbReference>
<dbReference type="CDD" id="cd17871">
    <property type="entry name" value="GPN2"/>
    <property type="match status" value="1"/>
</dbReference>
<organism evidence="6 7">
    <name type="scientific">Acrasis kona</name>
    <dbReference type="NCBI Taxonomy" id="1008807"/>
    <lineage>
        <taxon>Eukaryota</taxon>
        <taxon>Discoba</taxon>
        <taxon>Heterolobosea</taxon>
        <taxon>Tetramitia</taxon>
        <taxon>Eutetramitia</taxon>
        <taxon>Acrasidae</taxon>
        <taxon>Acrasis</taxon>
    </lineage>
</organism>
<evidence type="ECO:0000256" key="1">
    <source>
        <dbReference type="ARBA" id="ARBA00005290"/>
    </source>
</evidence>
<evidence type="ECO:0000256" key="4">
    <source>
        <dbReference type="ARBA" id="ARBA00023134"/>
    </source>
</evidence>
<evidence type="ECO:0000256" key="2">
    <source>
        <dbReference type="ARBA" id="ARBA00022741"/>
    </source>
</evidence>
<comment type="function">
    <text evidence="5">Small GTPase required for proper localization of RNA polymerase II and III (RNAPII and RNAPIII). May act at an RNAP assembly step prior to nuclear import.</text>
</comment>
<dbReference type="Pfam" id="PF03029">
    <property type="entry name" value="ATP_bind_1"/>
    <property type="match status" value="1"/>
</dbReference>
<sequence>MGFAQLVVGPPGSGKTTYCNGMKQFLDGIGRKCAVVNLDPANENTFDGVQIDVRDLCDLNVVMEELNLGPNGGLLYCMEYLVQNKNWLHDRIKEIGDDVYLLFDCPGQIELFTHHETLKDLCDTISNEWNYRMAAVHLIDAHHCSDPSKFMSALMVSLSTMIRLELPHVNILSKIDLVEQYGKLGFDISYYTDVQDLRYLIDGMENKEGKSTKFTKLNQGTAYILFADVVEEFSLVSFLTLNIEDKKSVYNVCKYVDKCNGYVFGACEVDNRSIMDLASGDVQWDHDRFDEGRQYMQDDDEVSEDDDQ</sequence>
<dbReference type="GO" id="GO:0005737">
    <property type="term" value="C:cytoplasm"/>
    <property type="evidence" value="ECO:0007669"/>
    <property type="project" value="TreeGrafter"/>
</dbReference>
<proteinExistence type="inferred from homology"/>
<dbReference type="InterPro" id="IPR030231">
    <property type="entry name" value="Gpn2"/>
</dbReference>
<dbReference type="InterPro" id="IPR004130">
    <property type="entry name" value="Gpn"/>
</dbReference>
<name>A0AAW2ZI43_9EUKA</name>
<evidence type="ECO:0000256" key="3">
    <source>
        <dbReference type="ARBA" id="ARBA00022801"/>
    </source>
</evidence>
<dbReference type="SUPFAM" id="SSF52540">
    <property type="entry name" value="P-loop containing nucleoside triphosphate hydrolases"/>
    <property type="match status" value="1"/>
</dbReference>
<dbReference type="PANTHER" id="PTHR21231:SF3">
    <property type="entry name" value="GPN-LOOP GTPASE 2"/>
    <property type="match status" value="1"/>
</dbReference>
<keyword evidence="3 5" id="KW-0378">Hydrolase</keyword>
<evidence type="ECO:0000313" key="7">
    <source>
        <dbReference type="Proteomes" id="UP001431209"/>
    </source>
</evidence>
<dbReference type="InterPro" id="IPR027417">
    <property type="entry name" value="P-loop_NTPase"/>
</dbReference>
<accession>A0AAW2ZI43</accession>
<keyword evidence="4 5" id="KW-0342">GTP-binding</keyword>
<dbReference type="GO" id="GO:0005525">
    <property type="term" value="F:GTP binding"/>
    <property type="evidence" value="ECO:0007669"/>
    <property type="project" value="UniProtKB-KW"/>
</dbReference>